<dbReference type="InterPro" id="IPR021109">
    <property type="entry name" value="Peptidase_aspartic_dom_sf"/>
</dbReference>
<dbReference type="AlphaFoldDB" id="A0A0A9WRA7"/>
<organism evidence="2">
    <name type="scientific">Lygus hesperus</name>
    <name type="common">Western plant bug</name>
    <dbReference type="NCBI Taxonomy" id="30085"/>
    <lineage>
        <taxon>Eukaryota</taxon>
        <taxon>Metazoa</taxon>
        <taxon>Ecdysozoa</taxon>
        <taxon>Arthropoda</taxon>
        <taxon>Hexapoda</taxon>
        <taxon>Insecta</taxon>
        <taxon>Pterygota</taxon>
        <taxon>Neoptera</taxon>
        <taxon>Paraneoptera</taxon>
        <taxon>Hemiptera</taxon>
        <taxon>Heteroptera</taxon>
        <taxon>Panheteroptera</taxon>
        <taxon>Cimicomorpha</taxon>
        <taxon>Miridae</taxon>
        <taxon>Mirini</taxon>
        <taxon>Lygus</taxon>
    </lineage>
</organism>
<dbReference type="Pfam" id="PF03564">
    <property type="entry name" value="DUF1759"/>
    <property type="match status" value="1"/>
</dbReference>
<keyword evidence="2" id="KW-0808">Transferase</keyword>
<gene>
    <name evidence="2" type="primary">accD_10</name>
    <name evidence="2" type="ORF">CM83_358</name>
</gene>
<accession>A0A0A9WRA7</accession>
<dbReference type="Gene3D" id="2.40.70.10">
    <property type="entry name" value="Acid Proteases"/>
    <property type="match status" value="1"/>
</dbReference>
<dbReference type="GO" id="GO:0016740">
    <property type="term" value="F:transferase activity"/>
    <property type="evidence" value="ECO:0007669"/>
    <property type="project" value="UniProtKB-KW"/>
</dbReference>
<dbReference type="InterPro" id="IPR005312">
    <property type="entry name" value="DUF1759"/>
</dbReference>
<protein>
    <submittedName>
        <fullName evidence="2">Acetyl-coenzyme A carboxylase carboxyl transferase subunit beta</fullName>
    </submittedName>
</protein>
<proteinExistence type="predicted"/>
<evidence type="ECO:0000313" key="2">
    <source>
        <dbReference type="EMBL" id="JAG09956.1"/>
    </source>
</evidence>
<feature type="non-terminal residue" evidence="2">
    <location>
        <position position="448"/>
    </location>
</feature>
<feature type="compositionally biased region" description="Low complexity" evidence="1">
    <location>
        <begin position="335"/>
        <end position="346"/>
    </location>
</feature>
<dbReference type="PANTHER" id="PTHR47331">
    <property type="entry name" value="PHD-TYPE DOMAIN-CONTAINING PROTEIN"/>
    <property type="match status" value="1"/>
</dbReference>
<feature type="compositionally biased region" description="Low complexity" evidence="1">
    <location>
        <begin position="313"/>
        <end position="327"/>
    </location>
</feature>
<name>A0A0A9WRA7_LYGHE</name>
<reference evidence="2" key="2">
    <citation type="submission" date="2014-07" db="EMBL/GenBank/DDBJ databases">
        <authorList>
            <person name="Hull J."/>
        </authorList>
    </citation>
    <scope>NUCLEOTIDE SEQUENCE</scope>
</reference>
<dbReference type="PANTHER" id="PTHR47331:SF5">
    <property type="entry name" value="RIBONUCLEASE H"/>
    <property type="match status" value="1"/>
</dbReference>
<reference evidence="2" key="1">
    <citation type="journal article" date="2014" name="PLoS ONE">
        <title>Transcriptome-Based Identification of ABC Transporters in the Western Tarnished Plant Bug Lygus hesperus.</title>
        <authorList>
            <person name="Hull J.J."/>
            <person name="Chaney K."/>
            <person name="Geib S.M."/>
            <person name="Fabrick J.A."/>
            <person name="Brent C.S."/>
            <person name="Walsh D."/>
            <person name="Lavine L.C."/>
        </authorList>
    </citation>
    <scope>NUCLEOTIDE SEQUENCE</scope>
</reference>
<evidence type="ECO:0000256" key="1">
    <source>
        <dbReference type="SAM" id="MobiDB-lite"/>
    </source>
</evidence>
<dbReference type="EMBL" id="GBHO01033648">
    <property type="protein sequence ID" value="JAG09956.1"/>
    <property type="molecule type" value="Transcribed_RNA"/>
</dbReference>
<feature type="non-terminal residue" evidence="2">
    <location>
        <position position="1"/>
    </location>
</feature>
<sequence>TGETRSSNSFLPKINIQRFDGEILSWPKFRDTYQSIVHSDNSLSDIQKFHYLISFIGGTAASVIKPFHLTAQNYALACKAQTDAYDDKRMLAAAYLNQLIDFSPLQGKPSVDGLKTFSTTISEAISSFKLLGIANEADYILFHLAIKRLDPDTRREFEIAHRSTDFPDVETLSTFVRNRYVAMQLTEGVSLPASSKSANPNAKDKAQMVSKPKASLLSKNNYKSGYNKSHVQGNTTHQSSRGPCVVCGCRHELPDCVKFANAPINQRHQWLKSWQGCKNCLLASHSTDLCTSKWHCKYCKYRHHSLLHYSEGSSQNTSSSNSSSLTPTPAPPNTGTPTSALSSTTSSEDMVILGTALAEIRDVHGRYRKIRMVLDSGSQSSFITLKCANKLGLPIKRIPRQISGIGETAFEGAKGIVGCTIKPLTDVGPLLTAQAIVISKITSHLPSL</sequence>
<feature type="region of interest" description="Disordered" evidence="1">
    <location>
        <begin position="311"/>
        <end position="346"/>
    </location>
</feature>